<dbReference type="InterPro" id="IPR002110">
    <property type="entry name" value="Ankyrin_rpt"/>
</dbReference>
<dbReference type="EMBL" id="JAPQKI010000005">
    <property type="protein sequence ID" value="KAJ5099179.1"/>
    <property type="molecule type" value="Genomic_DNA"/>
</dbReference>
<dbReference type="RefSeq" id="XP_056474833.1">
    <property type="nucleotide sequence ID" value="XM_056618674.1"/>
</dbReference>
<evidence type="ECO:0000256" key="1">
    <source>
        <dbReference type="ARBA" id="ARBA00022737"/>
    </source>
</evidence>
<evidence type="ECO:0000256" key="3">
    <source>
        <dbReference type="PROSITE-ProRule" id="PRU00023"/>
    </source>
</evidence>
<dbReference type="PANTHER" id="PTHR24198:SF165">
    <property type="entry name" value="ANKYRIN REPEAT-CONTAINING PROTEIN-RELATED"/>
    <property type="match status" value="1"/>
</dbReference>
<feature type="repeat" description="ANK" evidence="3">
    <location>
        <begin position="53"/>
        <end position="85"/>
    </location>
</feature>
<gene>
    <name evidence="5" type="ORF">N7532_006180</name>
</gene>
<dbReference type="AlphaFoldDB" id="A0A9W9KAI1"/>
<feature type="repeat" description="ANK" evidence="3">
    <location>
        <begin position="129"/>
        <end position="161"/>
    </location>
</feature>
<evidence type="ECO:0000313" key="5">
    <source>
        <dbReference type="EMBL" id="KAJ5099179.1"/>
    </source>
</evidence>
<comment type="caution">
    <text evidence="5">The sequence shown here is derived from an EMBL/GenBank/DDBJ whole genome shotgun (WGS) entry which is preliminary data.</text>
</comment>
<evidence type="ECO:0000256" key="2">
    <source>
        <dbReference type="ARBA" id="ARBA00023043"/>
    </source>
</evidence>
<dbReference type="PROSITE" id="PS50088">
    <property type="entry name" value="ANK_REPEAT"/>
    <property type="match status" value="3"/>
</dbReference>
<dbReference type="PANTHER" id="PTHR24198">
    <property type="entry name" value="ANKYRIN REPEAT AND PROTEIN KINASE DOMAIN-CONTAINING PROTEIN"/>
    <property type="match status" value="1"/>
</dbReference>
<feature type="compositionally biased region" description="Basic and acidic residues" evidence="4">
    <location>
        <begin position="272"/>
        <end position="285"/>
    </location>
</feature>
<name>A0A9W9KAI1_9EURO</name>
<protein>
    <recommendedName>
        <fullName evidence="7">Ankyrin repeat protein</fullName>
    </recommendedName>
</protein>
<proteinExistence type="predicted"/>
<dbReference type="SMART" id="SM00248">
    <property type="entry name" value="ANK"/>
    <property type="match status" value="3"/>
</dbReference>
<feature type="repeat" description="ANK" evidence="3">
    <location>
        <begin position="102"/>
        <end position="128"/>
    </location>
</feature>
<evidence type="ECO:0008006" key="7">
    <source>
        <dbReference type="Google" id="ProtNLM"/>
    </source>
</evidence>
<dbReference type="Proteomes" id="UP001149074">
    <property type="component" value="Unassembled WGS sequence"/>
</dbReference>
<feature type="compositionally biased region" description="Polar residues" evidence="4">
    <location>
        <begin position="328"/>
        <end position="341"/>
    </location>
</feature>
<dbReference type="Pfam" id="PF12796">
    <property type="entry name" value="Ank_2"/>
    <property type="match status" value="2"/>
</dbReference>
<feature type="region of interest" description="Disordered" evidence="4">
    <location>
        <begin position="264"/>
        <end position="285"/>
    </location>
</feature>
<sequence length="361" mass="39813">MRRRQTHYEDFTTSIDFGGPIPQIIKAAQEGSCDDVERLIEQGCDIEECHTRSHRNALLVAAHWGNADIVELLIQRRAKLNVIDTGGWPAFYLSASRGHRDHAASKRGDSEIAQLLISHNADLEANDRNMMTALHHACERGHSETISILLDNRAATEAPVETSRYGSPARPTQAEPKPIIVLFLSSNKIPESSFAEIAQLPRTLGFASSVSDENEGKGAAASQAVFEISSLRSDITPIPSSRDASSILDAKPNPLCRYQLNSKHRILKPNTHNKDPNRQSQDTHHPSTFAIEAGSSMIHELTTTLDEGLGRNYPTRPEAESTHIARPGNNNRQPTITTPRNETARAHAAARARSYGRHLTR</sequence>
<feature type="region of interest" description="Disordered" evidence="4">
    <location>
        <begin position="305"/>
        <end position="343"/>
    </location>
</feature>
<keyword evidence="2 3" id="KW-0040">ANK repeat</keyword>
<dbReference type="SUPFAM" id="SSF48403">
    <property type="entry name" value="Ankyrin repeat"/>
    <property type="match status" value="1"/>
</dbReference>
<dbReference type="Gene3D" id="1.25.40.20">
    <property type="entry name" value="Ankyrin repeat-containing domain"/>
    <property type="match status" value="2"/>
</dbReference>
<keyword evidence="6" id="KW-1185">Reference proteome</keyword>
<evidence type="ECO:0000256" key="4">
    <source>
        <dbReference type="SAM" id="MobiDB-lite"/>
    </source>
</evidence>
<evidence type="ECO:0000313" key="6">
    <source>
        <dbReference type="Proteomes" id="UP001149074"/>
    </source>
</evidence>
<dbReference type="GeneID" id="81357653"/>
<dbReference type="InterPro" id="IPR036770">
    <property type="entry name" value="Ankyrin_rpt-contain_sf"/>
</dbReference>
<organism evidence="5 6">
    <name type="scientific">Penicillium argentinense</name>
    <dbReference type="NCBI Taxonomy" id="1131581"/>
    <lineage>
        <taxon>Eukaryota</taxon>
        <taxon>Fungi</taxon>
        <taxon>Dikarya</taxon>
        <taxon>Ascomycota</taxon>
        <taxon>Pezizomycotina</taxon>
        <taxon>Eurotiomycetes</taxon>
        <taxon>Eurotiomycetidae</taxon>
        <taxon>Eurotiales</taxon>
        <taxon>Aspergillaceae</taxon>
        <taxon>Penicillium</taxon>
    </lineage>
</organism>
<reference evidence="5" key="2">
    <citation type="journal article" date="2023" name="IMA Fungus">
        <title>Comparative genomic study of the Penicillium genus elucidates a diverse pangenome and 15 lateral gene transfer events.</title>
        <authorList>
            <person name="Petersen C."/>
            <person name="Sorensen T."/>
            <person name="Nielsen M.R."/>
            <person name="Sondergaard T.E."/>
            <person name="Sorensen J.L."/>
            <person name="Fitzpatrick D.A."/>
            <person name="Frisvad J.C."/>
            <person name="Nielsen K.L."/>
        </authorList>
    </citation>
    <scope>NUCLEOTIDE SEQUENCE</scope>
    <source>
        <strain evidence="5">IBT 30761</strain>
    </source>
</reference>
<keyword evidence="1" id="KW-0677">Repeat</keyword>
<dbReference type="OrthoDB" id="194358at2759"/>
<reference evidence="5" key="1">
    <citation type="submission" date="2022-11" db="EMBL/GenBank/DDBJ databases">
        <authorList>
            <person name="Petersen C."/>
        </authorList>
    </citation>
    <scope>NUCLEOTIDE SEQUENCE</scope>
    <source>
        <strain evidence="5">IBT 30761</strain>
    </source>
</reference>
<accession>A0A9W9KAI1</accession>